<dbReference type="InterPro" id="IPR000719">
    <property type="entry name" value="Prot_kinase_dom"/>
</dbReference>
<dbReference type="AlphaFoldDB" id="A0AA88D778"/>
<dbReference type="InterPro" id="IPR017441">
    <property type="entry name" value="Protein_kinase_ATP_BS"/>
</dbReference>
<dbReference type="Proteomes" id="UP001187192">
    <property type="component" value="Unassembled WGS sequence"/>
</dbReference>
<dbReference type="PANTHER" id="PTHR47976">
    <property type="entry name" value="G-TYPE LECTIN S-RECEPTOR-LIKE SERINE/THREONINE-PROTEIN KINASE SD2-5"/>
    <property type="match status" value="1"/>
</dbReference>
<dbReference type="InterPro" id="IPR051343">
    <property type="entry name" value="G-type_lectin_kinases/EP1-like"/>
</dbReference>
<sequence length="167" mass="18805">MNDDELTLRAFSYNELKRATNGFREELGKGSFGAVYKGSLNKGRKLVAVKRLEKLVEEGEKEFRAEMRAIGRTNHKNLVRKSLDIKVPNPDEVILASWVYKCFVSRELNKLVAGEEADKKTLENMVKVGLWCIQDEPALRPSMKCVVLMLEGITDVSIPPCPTSSTM</sequence>
<dbReference type="EMBL" id="BTGU01000024">
    <property type="protein sequence ID" value="GMN47020.1"/>
    <property type="molecule type" value="Genomic_DNA"/>
</dbReference>
<keyword evidence="5" id="KW-1185">Reference proteome</keyword>
<dbReference type="PROSITE" id="PS50011">
    <property type="entry name" value="PROTEIN_KINASE_DOM"/>
    <property type="match status" value="1"/>
</dbReference>
<dbReference type="PROSITE" id="PS00107">
    <property type="entry name" value="PROTEIN_KINASE_ATP"/>
    <property type="match status" value="1"/>
</dbReference>
<accession>A0AA88D778</accession>
<feature type="binding site" evidence="2">
    <location>
        <position position="50"/>
    </location>
    <ligand>
        <name>ATP</name>
        <dbReference type="ChEBI" id="CHEBI:30616"/>
    </ligand>
</feature>
<dbReference type="GO" id="GO:0004672">
    <property type="term" value="F:protein kinase activity"/>
    <property type="evidence" value="ECO:0007669"/>
    <property type="project" value="InterPro"/>
</dbReference>
<organism evidence="4 5">
    <name type="scientific">Ficus carica</name>
    <name type="common">Common fig</name>
    <dbReference type="NCBI Taxonomy" id="3494"/>
    <lineage>
        <taxon>Eukaryota</taxon>
        <taxon>Viridiplantae</taxon>
        <taxon>Streptophyta</taxon>
        <taxon>Embryophyta</taxon>
        <taxon>Tracheophyta</taxon>
        <taxon>Spermatophyta</taxon>
        <taxon>Magnoliopsida</taxon>
        <taxon>eudicotyledons</taxon>
        <taxon>Gunneridae</taxon>
        <taxon>Pentapetalae</taxon>
        <taxon>rosids</taxon>
        <taxon>fabids</taxon>
        <taxon>Rosales</taxon>
        <taxon>Moraceae</taxon>
        <taxon>Ficeae</taxon>
        <taxon>Ficus</taxon>
    </lineage>
</organism>
<reference evidence="4" key="1">
    <citation type="submission" date="2023-07" db="EMBL/GenBank/DDBJ databases">
        <title>draft genome sequence of fig (Ficus carica).</title>
        <authorList>
            <person name="Takahashi T."/>
            <person name="Nishimura K."/>
        </authorList>
    </citation>
    <scope>NUCLEOTIDE SEQUENCE</scope>
</reference>
<dbReference type="Pfam" id="PF07714">
    <property type="entry name" value="PK_Tyr_Ser-Thr"/>
    <property type="match status" value="1"/>
</dbReference>
<gene>
    <name evidence="4" type="ORF">TIFTF001_016201</name>
</gene>
<dbReference type="GO" id="GO:0005524">
    <property type="term" value="F:ATP binding"/>
    <property type="evidence" value="ECO:0007669"/>
    <property type="project" value="UniProtKB-UniRule"/>
</dbReference>
<evidence type="ECO:0000313" key="5">
    <source>
        <dbReference type="Proteomes" id="UP001187192"/>
    </source>
</evidence>
<evidence type="ECO:0000256" key="2">
    <source>
        <dbReference type="PROSITE-ProRule" id="PRU10141"/>
    </source>
</evidence>
<evidence type="ECO:0000313" key="4">
    <source>
        <dbReference type="EMBL" id="GMN47020.1"/>
    </source>
</evidence>
<dbReference type="SUPFAM" id="SSF56112">
    <property type="entry name" value="Protein kinase-like (PK-like)"/>
    <property type="match status" value="1"/>
</dbReference>
<name>A0AA88D778_FICCA</name>
<evidence type="ECO:0000256" key="1">
    <source>
        <dbReference type="ARBA" id="ARBA00022729"/>
    </source>
</evidence>
<evidence type="ECO:0000259" key="3">
    <source>
        <dbReference type="PROSITE" id="PS50011"/>
    </source>
</evidence>
<keyword evidence="2" id="KW-0067">ATP-binding</keyword>
<keyword evidence="1" id="KW-0732">Signal</keyword>
<dbReference type="InterPro" id="IPR011009">
    <property type="entry name" value="Kinase-like_dom_sf"/>
</dbReference>
<comment type="caution">
    <text evidence="4">The sequence shown here is derived from an EMBL/GenBank/DDBJ whole genome shotgun (WGS) entry which is preliminary data.</text>
</comment>
<dbReference type="PANTHER" id="PTHR47976:SF27">
    <property type="entry name" value="RECEPTOR-LIKE SERINE_THREONINE-PROTEIN KINASE"/>
    <property type="match status" value="1"/>
</dbReference>
<feature type="domain" description="Protein kinase" evidence="3">
    <location>
        <begin position="21"/>
        <end position="167"/>
    </location>
</feature>
<proteinExistence type="predicted"/>
<keyword evidence="2" id="KW-0547">Nucleotide-binding</keyword>
<dbReference type="Gene3D" id="3.30.200.20">
    <property type="entry name" value="Phosphorylase Kinase, domain 1"/>
    <property type="match status" value="1"/>
</dbReference>
<dbReference type="InterPro" id="IPR001245">
    <property type="entry name" value="Ser-Thr/Tyr_kinase_cat_dom"/>
</dbReference>
<protein>
    <recommendedName>
        <fullName evidence="3">Protein kinase domain-containing protein</fullName>
    </recommendedName>
</protein>